<dbReference type="AlphaFoldDB" id="A0A931J6X5"/>
<organism evidence="2 3">
    <name type="scientific">Inhella proteolytica</name>
    <dbReference type="NCBI Taxonomy" id="2795029"/>
    <lineage>
        <taxon>Bacteria</taxon>
        <taxon>Pseudomonadati</taxon>
        <taxon>Pseudomonadota</taxon>
        <taxon>Betaproteobacteria</taxon>
        <taxon>Burkholderiales</taxon>
        <taxon>Sphaerotilaceae</taxon>
        <taxon>Inhella</taxon>
    </lineage>
</organism>
<name>A0A931J6X5_9BURK</name>
<feature type="compositionally biased region" description="Low complexity" evidence="1">
    <location>
        <begin position="154"/>
        <end position="170"/>
    </location>
</feature>
<accession>A0A931J6X5</accession>
<dbReference type="Proteomes" id="UP000613266">
    <property type="component" value="Unassembled WGS sequence"/>
</dbReference>
<evidence type="ECO:0000313" key="3">
    <source>
        <dbReference type="Proteomes" id="UP000613266"/>
    </source>
</evidence>
<keyword evidence="3" id="KW-1185">Reference proteome</keyword>
<reference evidence="2" key="1">
    <citation type="submission" date="2020-12" db="EMBL/GenBank/DDBJ databases">
        <title>The genome sequence of Inhella sp. 1Y17.</title>
        <authorList>
            <person name="Liu Y."/>
        </authorList>
    </citation>
    <scope>NUCLEOTIDE SEQUENCE</scope>
    <source>
        <strain evidence="2">1Y17</strain>
    </source>
</reference>
<evidence type="ECO:0000256" key="1">
    <source>
        <dbReference type="SAM" id="MobiDB-lite"/>
    </source>
</evidence>
<protein>
    <submittedName>
        <fullName evidence="2">Uncharacterized protein</fullName>
    </submittedName>
</protein>
<evidence type="ECO:0000313" key="2">
    <source>
        <dbReference type="EMBL" id="MBH9579370.1"/>
    </source>
</evidence>
<sequence length="170" mass="18494">MIFMDHSVRLKPFLCTLLVACLVGCGEKQAASPQAITRAQAIALAERYVRENGYTDQPAVRERLDPESLDWNLPREQALQLRANTLKGKAIGAQAGGRNSEPGWGVAFDYAGDKSDPSICRVVTMDPYGQGLVMQHMDGRRSYWVDGPAPPNKPLRALEPEASAAASQPS</sequence>
<dbReference type="EMBL" id="JAEDAK010000021">
    <property type="protein sequence ID" value="MBH9579370.1"/>
    <property type="molecule type" value="Genomic_DNA"/>
</dbReference>
<comment type="caution">
    <text evidence="2">The sequence shown here is derived from an EMBL/GenBank/DDBJ whole genome shotgun (WGS) entry which is preliminary data.</text>
</comment>
<gene>
    <name evidence="2" type="ORF">I7X39_20935</name>
</gene>
<proteinExistence type="predicted"/>
<feature type="region of interest" description="Disordered" evidence="1">
    <location>
        <begin position="145"/>
        <end position="170"/>
    </location>
</feature>